<gene>
    <name evidence="2" type="ORF">SAMN04487995_5019</name>
</gene>
<evidence type="ECO:0000256" key="1">
    <source>
        <dbReference type="SAM" id="Phobius"/>
    </source>
</evidence>
<organism evidence="2 3">
    <name type="scientific">Dyadobacter koreensis</name>
    <dbReference type="NCBI Taxonomy" id="408657"/>
    <lineage>
        <taxon>Bacteria</taxon>
        <taxon>Pseudomonadati</taxon>
        <taxon>Bacteroidota</taxon>
        <taxon>Cytophagia</taxon>
        <taxon>Cytophagales</taxon>
        <taxon>Spirosomataceae</taxon>
        <taxon>Dyadobacter</taxon>
    </lineage>
</organism>
<evidence type="ECO:0000313" key="2">
    <source>
        <dbReference type="EMBL" id="SEJ49730.1"/>
    </source>
</evidence>
<keyword evidence="3" id="KW-1185">Reference proteome</keyword>
<keyword evidence="1" id="KW-0472">Membrane</keyword>
<dbReference type="OrthoDB" id="1449062at2"/>
<keyword evidence="1" id="KW-1133">Transmembrane helix</keyword>
<sequence>MIYFLWSLLNLGALVWFLFISFSVLKSIRENLGTLSAAIFVVCCLSFIKTSVTNSQSDLGKTTDANKQVIVMENVDNKMLFNLDLLYLESESLNNAGFYATTIKSGFVIGHEWLPTRTNVFDKAGLKQYEADGIHEWKFLGLTLHSAAESFKGTIKIK</sequence>
<evidence type="ECO:0000313" key="3">
    <source>
        <dbReference type="Proteomes" id="UP000199532"/>
    </source>
</evidence>
<name>A0A1H6ZJJ6_9BACT</name>
<feature type="transmembrane region" description="Helical" evidence="1">
    <location>
        <begin position="32"/>
        <end position="48"/>
    </location>
</feature>
<reference evidence="2 3" key="1">
    <citation type="submission" date="2016-10" db="EMBL/GenBank/DDBJ databases">
        <authorList>
            <person name="de Groot N.N."/>
        </authorList>
    </citation>
    <scope>NUCLEOTIDE SEQUENCE [LARGE SCALE GENOMIC DNA]</scope>
    <source>
        <strain evidence="2 3">DSM 19938</strain>
    </source>
</reference>
<dbReference type="EMBL" id="FNXY01000008">
    <property type="protein sequence ID" value="SEJ49730.1"/>
    <property type="molecule type" value="Genomic_DNA"/>
</dbReference>
<keyword evidence="1" id="KW-0812">Transmembrane</keyword>
<proteinExistence type="predicted"/>
<dbReference type="AlphaFoldDB" id="A0A1H6ZJJ6"/>
<dbReference type="RefSeq" id="WP_090339598.1">
    <property type="nucleotide sequence ID" value="NZ_FNXY01000008.1"/>
</dbReference>
<accession>A0A1H6ZJJ6</accession>
<dbReference type="STRING" id="408657.SAMN04487995_5019"/>
<protein>
    <submittedName>
        <fullName evidence="2">Uncharacterized protein</fullName>
    </submittedName>
</protein>
<dbReference type="Proteomes" id="UP000199532">
    <property type="component" value="Unassembled WGS sequence"/>
</dbReference>
<feature type="transmembrane region" description="Helical" evidence="1">
    <location>
        <begin position="6"/>
        <end position="25"/>
    </location>
</feature>